<name>A0A9P6EW97_9FUNG</name>
<dbReference type="Proteomes" id="UP000723463">
    <property type="component" value="Unassembled WGS sequence"/>
</dbReference>
<reference evidence="2" key="1">
    <citation type="journal article" date="2020" name="Fungal Divers.">
        <title>Resolving the Mortierellaceae phylogeny through synthesis of multi-gene phylogenetics and phylogenomics.</title>
        <authorList>
            <person name="Vandepol N."/>
            <person name="Liber J."/>
            <person name="Desiro A."/>
            <person name="Na H."/>
            <person name="Kennedy M."/>
            <person name="Barry K."/>
            <person name="Grigoriev I.V."/>
            <person name="Miller A.N."/>
            <person name="O'Donnell K."/>
            <person name="Stajich J.E."/>
            <person name="Bonito G."/>
        </authorList>
    </citation>
    <scope>NUCLEOTIDE SEQUENCE</scope>
    <source>
        <strain evidence="2">NRRL 2591</strain>
    </source>
</reference>
<sequence>MLLIKTVALLCSATAAMAASAVVSGAIFDGYDTTDQSASNVDIYRNPENHAAAAASVLVFSGNAVDFHPASQEPKALGQNLDPFVSKASTFPGFLSTQIIDQNLALNGSLTQFEKVIREKLNDPLTARAFRDLVPGYIQDKSLKEWILSLIVLSKPEGSDTVNVRLARVSLIIHSDGTQTAIIPEQTARIIIADHKVLANVLVQNADKFASSIPVHKVLDFINFFASSKVPFEDEQIQSGSTSCTKKRPIFKNQQTVMSWFL</sequence>
<feature type="chain" id="PRO_5040216133" evidence="1">
    <location>
        <begin position="19"/>
        <end position="262"/>
    </location>
</feature>
<dbReference type="AlphaFoldDB" id="A0A9P6EW97"/>
<evidence type="ECO:0000313" key="2">
    <source>
        <dbReference type="EMBL" id="KAF9536849.1"/>
    </source>
</evidence>
<dbReference type="EMBL" id="JAAAXW010000528">
    <property type="protein sequence ID" value="KAF9536849.1"/>
    <property type="molecule type" value="Genomic_DNA"/>
</dbReference>
<organism evidence="2 3">
    <name type="scientific">Mortierella hygrophila</name>
    <dbReference type="NCBI Taxonomy" id="979708"/>
    <lineage>
        <taxon>Eukaryota</taxon>
        <taxon>Fungi</taxon>
        <taxon>Fungi incertae sedis</taxon>
        <taxon>Mucoromycota</taxon>
        <taxon>Mortierellomycotina</taxon>
        <taxon>Mortierellomycetes</taxon>
        <taxon>Mortierellales</taxon>
        <taxon>Mortierellaceae</taxon>
        <taxon>Mortierella</taxon>
    </lineage>
</organism>
<evidence type="ECO:0000256" key="1">
    <source>
        <dbReference type="SAM" id="SignalP"/>
    </source>
</evidence>
<proteinExistence type="predicted"/>
<feature type="signal peptide" evidence="1">
    <location>
        <begin position="1"/>
        <end position="18"/>
    </location>
</feature>
<accession>A0A9P6EW97</accession>
<comment type="caution">
    <text evidence="2">The sequence shown here is derived from an EMBL/GenBank/DDBJ whole genome shotgun (WGS) entry which is preliminary data.</text>
</comment>
<evidence type="ECO:0000313" key="3">
    <source>
        <dbReference type="Proteomes" id="UP000723463"/>
    </source>
</evidence>
<keyword evidence="3" id="KW-1185">Reference proteome</keyword>
<protein>
    <submittedName>
        <fullName evidence="2">Uncharacterized protein</fullName>
    </submittedName>
</protein>
<gene>
    <name evidence="2" type="ORF">EC957_009524</name>
</gene>
<keyword evidence="1" id="KW-0732">Signal</keyword>